<organism evidence="3 4">
    <name type="scientific">Mucilaginibacter galii</name>
    <dbReference type="NCBI Taxonomy" id="2005073"/>
    <lineage>
        <taxon>Bacteria</taxon>
        <taxon>Pseudomonadati</taxon>
        <taxon>Bacteroidota</taxon>
        <taxon>Sphingobacteriia</taxon>
        <taxon>Sphingobacteriales</taxon>
        <taxon>Sphingobacteriaceae</taxon>
        <taxon>Mucilaginibacter</taxon>
    </lineage>
</organism>
<keyword evidence="1" id="KW-0732">Signal</keyword>
<evidence type="ECO:0000313" key="4">
    <source>
        <dbReference type="Proteomes" id="UP000662074"/>
    </source>
</evidence>
<evidence type="ECO:0000256" key="1">
    <source>
        <dbReference type="SAM" id="SignalP"/>
    </source>
</evidence>
<reference evidence="3" key="1">
    <citation type="journal article" date="2014" name="Int. J. Syst. Evol. Microbiol.">
        <title>Complete genome sequence of Corynebacterium casei LMG S-19264T (=DSM 44701T), isolated from a smear-ripened cheese.</title>
        <authorList>
            <consortium name="US DOE Joint Genome Institute (JGI-PGF)"/>
            <person name="Walter F."/>
            <person name="Albersmeier A."/>
            <person name="Kalinowski J."/>
            <person name="Ruckert C."/>
        </authorList>
    </citation>
    <scope>NUCLEOTIDE SEQUENCE</scope>
    <source>
        <strain evidence="3">CCM 8711</strain>
    </source>
</reference>
<keyword evidence="4" id="KW-1185">Reference proteome</keyword>
<reference evidence="3" key="2">
    <citation type="submission" date="2020-09" db="EMBL/GenBank/DDBJ databases">
        <authorList>
            <person name="Sun Q."/>
            <person name="Sedlacek I."/>
        </authorList>
    </citation>
    <scope>NUCLEOTIDE SEQUENCE</scope>
    <source>
        <strain evidence="3">CCM 8711</strain>
    </source>
</reference>
<dbReference type="AlphaFoldDB" id="A0A917J7K7"/>
<dbReference type="Pfam" id="PF13648">
    <property type="entry name" value="Lipocalin_4"/>
    <property type="match status" value="1"/>
</dbReference>
<feature type="domain" description="Lipocalin-like" evidence="2">
    <location>
        <begin position="37"/>
        <end position="123"/>
    </location>
</feature>
<proteinExistence type="predicted"/>
<protein>
    <recommendedName>
        <fullName evidence="2">Lipocalin-like domain-containing protein</fullName>
    </recommendedName>
</protein>
<accession>A0A917J7K7</accession>
<dbReference type="InterPro" id="IPR024311">
    <property type="entry name" value="Lipocalin-like"/>
</dbReference>
<evidence type="ECO:0000313" key="3">
    <source>
        <dbReference type="EMBL" id="GGI49427.1"/>
    </source>
</evidence>
<feature type="signal peptide" evidence="1">
    <location>
        <begin position="1"/>
        <end position="18"/>
    </location>
</feature>
<sequence length="142" mass="15972">MKKALLFLVALSMLFVQACKKENDPSNELELVKNRLIIGEWTLQSYSFKVYDAITGEPKSAQDYDISKIKTITFRSDGKYYTNIGSSGEFEIDQAGTVIILKSAAGVENVVNITTIDQNKLNLSTTEVSENTRIVLMQYFTR</sequence>
<name>A0A917J7K7_9SPHI</name>
<dbReference type="PROSITE" id="PS51257">
    <property type="entry name" value="PROKAR_LIPOPROTEIN"/>
    <property type="match status" value="1"/>
</dbReference>
<feature type="chain" id="PRO_5036688302" description="Lipocalin-like domain-containing protein" evidence="1">
    <location>
        <begin position="19"/>
        <end position="142"/>
    </location>
</feature>
<comment type="caution">
    <text evidence="3">The sequence shown here is derived from an EMBL/GenBank/DDBJ whole genome shotgun (WGS) entry which is preliminary data.</text>
</comment>
<gene>
    <name evidence="3" type="ORF">GCM10011425_06390</name>
</gene>
<dbReference type="Proteomes" id="UP000662074">
    <property type="component" value="Unassembled WGS sequence"/>
</dbReference>
<evidence type="ECO:0000259" key="2">
    <source>
        <dbReference type="Pfam" id="PF13648"/>
    </source>
</evidence>
<dbReference type="EMBL" id="BMDO01000001">
    <property type="protein sequence ID" value="GGI49427.1"/>
    <property type="molecule type" value="Genomic_DNA"/>
</dbReference>
<dbReference type="RefSeq" id="WP_188413704.1">
    <property type="nucleotide sequence ID" value="NZ_BMDO01000001.1"/>
</dbReference>